<dbReference type="eggNOG" id="ENOG50338PZ">
    <property type="taxonomic scope" value="Bacteria"/>
</dbReference>
<gene>
    <name evidence="1" type="ordered locus">Ndas_2686</name>
</gene>
<protein>
    <submittedName>
        <fullName evidence="1">Uncharacterized protein</fullName>
    </submittedName>
</protein>
<dbReference type="GeneID" id="91485251"/>
<evidence type="ECO:0000313" key="1">
    <source>
        <dbReference type="EMBL" id="ADH68101.1"/>
    </source>
</evidence>
<dbReference type="KEGG" id="nda:Ndas_2686"/>
<organism evidence="1 2">
    <name type="scientific">Nocardiopsis dassonvillei (strain ATCC 23218 / DSM 43111 / CIP 107115 / JCM 7437 / KCTC 9190 / NBRC 14626 / NCTC 10488 / NRRL B-5397 / IMRU 509)</name>
    <name type="common">Actinomadura dassonvillei</name>
    <dbReference type="NCBI Taxonomy" id="446468"/>
    <lineage>
        <taxon>Bacteria</taxon>
        <taxon>Bacillati</taxon>
        <taxon>Actinomycetota</taxon>
        <taxon>Actinomycetes</taxon>
        <taxon>Streptosporangiales</taxon>
        <taxon>Nocardiopsidaceae</taxon>
        <taxon>Nocardiopsis</taxon>
    </lineage>
</organism>
<dbReference type="Proteomes" id="UP000002219">
    <property type="component" value="Chromosome 1"/>
</dbReference>
<dbReference type="RefSeq" id="WP_013153708.1">
    <property type="nucleotide sequence ID" value="NC_014210.1"/>
</dbReference>
<accession>D7AYT9</accession>
<dbReference type="OrthoDB" id="3430995at2"/>
<evidence type="ECO:0000313" key="2">
    <source>
        <dbReference type="Proteomes" id="UP000002219"/>
    </source>
</evidence>
<dbReference type="HOGENOM" id="CLU_1336924_0_0_11"/>
<dbReference type="AlphaFoldDB" id="D7AYT9"/>
<reference evidence="1 2" key="1">
    <citation type="journal article" date="2010" name="Stand. Genomic Sci.">
        <title>Complete genome sequence of Nocardiopsis dassonvillei type strain (IMRU 509).</title>
        <authorList>
            <person name="Sun H."/>
            <person name="Lapidus A."/>
            <person name="Nolan M."/>
            <person name="Lucas S."/>
            <person name="Del Rio T.G."/>
            <person name="Tice H."/>
            <person name="Cheng J.F."/>
            <person name="Tapia R."/>
            <person name="Han C."/>
            <person name="Goodwin L."/>
            <person name="Pitluck S."/>
            <person name="Pagani I."/>
            <person name="Ivanova N."/>
            <person name="Mavromatis K."/>
            <person name="Mikhailova N."/>
            <person name="Pati A."/>
            <person name="Chen A."/>
            <person name="Palaniappan K."/>
            <person name="Land M."/>
            <person name="Hauser L."/>
            <person name="Chang Y.J."/>
            <person name="Jeffries C.D."/>
            <person name="Djao O.D."/>
            <person name="Rohde M."/>
            <person name="Sikorski J."/>
            <person name="Goker M."/>
            <person name="Woyke T."/>
            <person name="Bristow J."/>
            <person name="Eisen J.A."/>
            <person name="Markowitz V."/>
            <person name="Hugenholtz P."/>
            <person name="Kyrpides N.C."/>
            <person name="Klenk H.P."/>
        </authorList>
    </citation>
    <scope>NUCLEOTIDE SEQUENCE [LARGE SCALE GENOMIC DNA]</scope>
    <source>
        <strain evidence="2">ATCC 23218 / DSM 43111 / CIP 107115 / JCM 7437 / KCTC 9190 / NBRC 14626 / NCTC 10488 / NRRL B-5397 / IMRU 509</strain>
    </source>
</reference>
<sequence>MELRSHHVRTLVGSVDVRTVDLCVGGSAVTAVYRPVEEQGRLRAGGRVLGPRLGLYQVLQALPLGEWVPVDALTERERRILPALPAWTRSRRNRRVRRIADAPVRLDLLVIQGKGWLDALDRACALGPVAPRTVVCPPLGEDRQRACWEADYYGVGLAEHGGGGVRVLVRPRTGVPESAAALHWRLAERVHRAAEEGEPSSPAPAQ</sequence>
<keyword evidence="2" id="KW-1185">Reference proteome</keyword>
<proteinExistence type="predicted"/>
<dbReference type="EMBL" id="CP002040">
    <property type="protein sequence ID" value="ADH68101.1"/>
    <property type="molecule type" value="Genomic_DNA"/>
</dbReference>
<name>D7AYT9_NOCDD</name>